<dbReference type="Proteomes" id="UP000777438">
    <property type="component" value="Unassembled WGS sequence"/>
</dbReference>
<proteinExistence type="predicted"/>
<reference evidence="1 2" key="1">
    <citation type="journal article" date="2021" name="Nat. Commun.">
        <title>Genetic determinants of endophytism in the Arabidopsis root mycobiome.</title>
        <authorList>
            <person name="Mesny F."/>
            <person name="Miyauchi S."/>
            <person name="Thiergart T."/>
            <person name="Pickel B."/>
            <person name="Atanasova L."/>
            <person name="Karlsson M."/>
            <person name="Huettel B."/>
            <person name="Barry K.W."/>
            <person name="Haridas S."/>
            <person name="Chen C."/>
            <person name="Bauer D."/>
            <person name="Andreopoulos W."/>
            <person name="Pangilinan J."/>
            <person name="LaButti K."/>
            <person name="Riley R."/>
            <person name="Lipzen A."/>
            <person name="Clum A."/>
            <person name="Drula E."/>
            <person name="Henrissat B."/>
            <person name="Kohler A."/>
            <person name="Grigoriev I.V."/>
            <person name="Martin F.M."/>
            <person name="Hacquard S."/>
        </authorList>
    </citation>
    <scope>NUCLEOTIDE SEQUENCE [LARGE SCALE GENOMIC DNA]</scope>
    <source>
        <strain evidence="1 2">MPI-CAGE-CH-0241</strain>
    </source>
</reference>
<dbReference type="AlphaFoldDB" id="A0A9P9AKI4"/>
<evidence type="ECO:0000313" key="2">
    <source>
        <dbReference type="Proteomes" id="UP000777438"/>
    </source>
</evidence>
<sequence>MALRIALHSSGIPPPASVDETSSLRCVTSLSRLATAVWVPWLASKSREEEALQNLAKLRRLPESDSRIHLEWMHIIAETCFQNDVLAERHPDLTSRHHVTSNIKLEIVTGWTASRLAAGAALW</sequence>
<evidence type="ECO:0000313" key="1">
    <source>
        <dbReference type="EMBL" id="KAH6879397.1"/>
    </source>
</evidence>
<name>A0A9P9AKI4_9HYPO</name>
<comment type="caution">
    <text evidence="1">The sequence shown here is derived from an EMBL/GenBank/DDBJ whole genome shotgun (WGS) entry which is preliminary data.</text>
</comment>
<dbReference type="EMBL" id="JAGPYM010000029">
    <property type="protein sequence ID" value="KAH6879397.1"/>
    <property type="molecule type" value="Genomic_DNA"/>
</dbReference>
<gene>
    <name evidence="1" type="ORF">B0T10DRAFT_464444</name>
</gene>
<accession>A0A9P9AKI4</accession>
<keyword evidence="2" id="KW-1185">Reference proteome</keyword>
<organism evidence="1 2">
    <name type="scientific">Thelonectria olida</name>
    <dbReference type="NCBI Taxonomy" id="1576542"/>
    <lineage>
        <taxon>Eukaryota</taxon>
        <taxon>Fungi</taxon>
        <taxon>Dikarya</taxon>
        <taxon>Ascomycota</taxon>
        <taxon>Pezizomycotina</taxon>
        <taxon>Sordariomycetes</taxon>
        <taxon>Hypocreomycetidae</taxon>
        <taxon>Hypocreales</taxon>
        <taxon>Nectriaceae</taxon>
        <taxon>Thelonectria</taxon>
    </lineage>
</organism>
<protein>
    <submittedName>
        <fullName evidence="1">Uncharacterized protein</fullName>
    </submittedName>
</protein>
<dbReference type="OrthoDB" id="8120565at2759"/>